<feature type="chain" id="PRO_5023813186" evidence="2">
    <location>
        <begin position="23"/>
        <end position="151"/>
    </location>
</feature>
<evidence type="ECO:0000313" key="3">
    <source>
        <dbReference type="EMBL" id="QFI39444.1"/>
    </source>
</evidence>
<organism evidence="3 4">
    <name type="scientific">Moritella marina ATCC 15381</name>
    <dbReference type="NCBI Taxonomy" id="1202962"/>
    <lineage>
        <taxon>Bacteria</taxon>
        <taxon>Pseudomonadati</taxon>
        <taxon>Pseudomonadota</taxon>
        <taxon>Gammaproteobacteria</taxon>
        <taxon>Alteromonadales</taxon>
        <taxon>Moritellaceae</taxon>
        <taxon>Moritella</taxon>
    </lineage>
</organism>
<keyword evidence="4" id="KW-1185">Reference proteome</keyword>
<protein>
    <submittedName>
        <fullName evidence="3">Uncharacterized protein</fullName>
    </submittedName>
</protein>
<evidence type="ECO:0000313" key="4">
    <source>
        <dbReference type="Proteomes" id="UP000327424"/>
    </source>
</evidence>
<dbReference type="EMBL" id="CP044399">
    <property type="protein sequence ID" value="QFI39444.1"/>
    <property type="molecule type" value="Genomic_DNA"/>
</dbReference>
<dbReference type="OrthoDB" id="5903706at2"/>
<reference evidence="3 4" key="1">
    <citation type="submission" date="2019-09" db="EMBL/GenBank/DDBJ databases">
        <title>Hybrid Assembly of the complete Genome of the Deep-Sea Bacterium Moritella marina from long Nanopore and Illumina reads.</title>
        <authorList>
            <person name="Magin S."/>
            <person name="Georgoulis A."/>
            <person name="Papadimitriou K."/>
            <person name="Iliakis G."/>
            <person name="Vorgias C.E."/>
        </authorList>
    </citation>
    <scope>NUCLEOTIDE SEQUENCE [LARGE SCALE GENOMIC DNA]</scope>
    <source>
        <strain evidence="3 4">MP-1</strain>
    </source>
</reference>
<evidence type="ECO:0000256" key="1">
    <source>
        <dbReference type="SAM" id="MobiDB-lite"/>
    </source>
</evidence>
<keyword evidence="2" id="KW-0732">Signal</keyword>
<evidence type="ECO:0000256" key="2">
    <source>
        <dbReference type="SAM" id="SignalP"/>
    </source>
</evidence>
<dbReference type="AlphaFoldDB" id="A0A5J6WPX5"/>
<dbReference type="Proteomes" id="UP000327424">
    <property type="component" value="Chromosome"/>
</dbReference>
<feature type="signal peptide" evidence="2">
    <location>
        <begin position="1"/>
        <end position="22"/>
    </location>
</feature>
<feature type="region of interest" description="Disordered" evidence="1">
    <location>
        <begin position="20"/>
        <end position="39"/>
    </location>
</feature>
<name>A0A5J6WPX5_MORMI</name>
<gene>
    <name evidence="3" type="ORF">FR932_17165</name>
</gene>
<feature type="region of interest" description="Disordered" evidence="1">
    <location>
        <begin position="55"/>
        <end position="79"/>
    </location>
</feature>
<sequence length="151" mass="15777">MNKSLLATIVSASLFLAGCSSSGDSSNGGPGDPVIPDIDGSPEWGLDIEAVIPDLDDSPEWGLDAGNTPDWGVVDPDFGLPTASIPDRLPPIWGGPEMPEIDNSPTISHTISGSTIMSADMVQDGPRPLMESSGQVIDRSAIRDSIRSHLK</sequence>
<proteinExistence type="predicted"/>
<dbReference type="RefSeq" id="WP_019441230.1">
    <property type="nucleotide sequence ID" value="NZ_ALOE01000014.1"/>
</dbReference>
<dbReference type="KEGG" id="mmaa:FR932_17165"/>
<accession>A0A5J6WPX5</accession>
<dbReference type="PROSITE" id="PS51257">
    <property type="entry name" value="PROKAR_LIPOPROTEIN"/>
    <property type="match status" value="1"/>
</dbReference>